<protein>
    <recommendedName>
        <fullName evidence="3">Type IV secretory pathway, VirD4 components</fullName>
    </recommendedName>
</protein>
<reference evidence="1" key="1">
    <citation type="submission" date="2022-01" db="EMBL/GenBank/DDBJ databases">
        <title>Novel bile acid biosynthetic pathways are enriched in the microbiome of centenarians.</title>
        <authorList>
            <person name="Sato Y."/>
            <person name="Atarashi K."/>
            <person name="Plichta R.D."/>
            <person name="Arai Y."/>
            <person name="Sasajima S."/>
            <person name="Kearney M.S."/>
            <person name="Suda W."/>
            <person name="Takeshita K."/>
            <person name="Sasaki T."/>
            <person name="Okamoto S."/>
            <person name="Skelly N.A."/>
            <person name="Okamura Y."/>
            <person name="Vlamakis H."/>
            <person name="Li Y."/>
            <person name="Tanoue T."/>
            <person name="Takei H."/>
            <person name="Nittono H."/>
            <person name="Narushima S."/>
            <person name="Irie J."/>
            <person name="Itoh H."/>
            <person name="Moriya K."/>
            <person name="Sugiura Y."/>
            <person name="Suematsu M."/>
            <person name="Moritoki N."/>
            <person name="Shibata S."/>
            <person name="Littman R.D."/>
            <person name="Fischbach A.M."/>
            <person name="Uwamino Y."/>
            <person name="Inoue T."/>
            <person name="Honda A."/>
            <person name="Hattori M."/>
            <person name="Murai T."/>
            <person name="Xavier J.R."/>
            <person name="Hirose N."/>
            <person name="Honda K."/>
        </authorList>
    </citation>
    <scope>NUCLEOTIDE SEQUENCE</scope>
    <source>
        <strain evidence="1">CE91-St55</strain>
    </source>
</reference>
<comment type="caution">
    <text evidence="1">The sequence shown here is derived from an EMBL/GenBank/DDBJ whole genome shotgun (WGS) entry which is preliminary data.</text>
</comment>
<sequence length="87" mass="10272">MSQDEIATMDGGKCILQVRGVRPFFSEKYDITRHPRYQYLSDADKQNTFDVDRYLSSLRRKKRRVVSEDETFDLYDIDLSDEDLAAQ</sequence>
<dbReference type="Proteomes" id="UP001055091">
    <property type="component" value="Unassembled WGS sequence"/>
</dbReference>
<evidence type="ECO:0000313" key="1">
    <source>
        <dbReference type="EMBL" id="GKH00420.1"/>
    </source>
</evidence>
<name>A0AA37JKZ6_9FIRM</name>
<organism evidence="1 2">
    <name type="scientific">Hungatella hathewayi</name>
    <dbReference type="NCBI Taxonomy" id="154046"/>
    <lineage>
        <taxon>Bacteria</taxon>
        <taxon>Bacillati</taxon>
        <taxon>Bacillota</taxon>
        <taxon>Clostridia</taxon>
        <taxon>Lachnospirales</taxon>
        <taxon>Lachnospiraceae</taxon>
        <taxon>Hungatella</taxon>
    </lineage>
</organism>
<dbReference type="AlphaFoldDB" id="A0AA37JKZ6"/>
<accession>A0AA37JKZ6</accession>
<evidence type="ECO:0008006" key="3">
    <source>
        <dbReference type="Google" id="ProtNLM"/>
    </source>
</evidence>
<proteinExistence type="predicted"/>
<dbReference type="EMBL" id="BQNJ01000001">
    <property type="protein sequence ID" value="GKH00420.1"/>
    <property type="molecule type" value="Genomic_DNA"/>
</dbReference>
<gene>
    <name evidence="1" type="ORF">CE91St55_24010</name>
</gene>
<evidence type="ECO:0000313" key="2">
    <source>
        <dbReference type="Proteomes" id="UP001055091"/>
    </source>
</evidence>